<dbReference type="PANTHER" id="PTHR32114">
    <property type="entry name" value="ABC TRANSPORTER ABCH.3"/>
    <property type="match status" value="1"/>
</dbReference>
<protein>
    <recommendedName>
        <fullName evidence="3">Nuclease SbcCD subunit C</fullName>
    </recommendedName>
</protein>
<dbReference type="eggNOG" id="COG0419">
    <property type="taxonomic scope" value="Bacteria"/>
</dbReference>
<reference evidence="6 7" key="1">
    <citation type="journal article" date="2015" name="Genome Announc.">
        <title>Expanding the biotechnology potential of lactobacilli through comparative genomics of 213 strains and associated genera.</title>
        <authorList>
            <person name="Sun Z."/>
            <person name="Harris H.M."/>
            <person name="McCann A."/>
            <person name="Guo C."/>
            <person name="Argimon S."/>
            <person name="Zhang W."/>
            <person name="Yang X."/>
            <person name="Jeffery I.B."/>
            <person name="Cooney J.C."/>
            <person name="Kagawa T.F."/>
            <person name="Liu W."/>
            <person name="Song Y."/>
            <person name="Salvetti E."/>
            <person name="Wrobel A."/>
            <person name="Rasinkangas P."/>
            <person name="Parkhill J."/>
            <person name="Rea M.C."/>
            <person name="O'Sullivan O."/>
            <person name="Ritari J."/>
            <person name="Douillard F.P."/>
            <person name="Paul Ross R."/>
            <person name="Yang R."/>
            <person name="Briner A.E."/>
            <person name="Felis G.E."/>
            <person name="de Vos W.M."/>
            <person name="Barrangou R."/>
            <person name="Klaenhammer T.R."/>
            <person name="Caufield P.W."/>
            <person name="Cui Y."/>
            <person name="Zhang H."/>
            <person name="O'Toole P.W."/>
        </authorList>
    </citation>
    <scope>NUCLEOTIDE SEQUENCE [LARGE SCALE GENOMIC DNA]</scope>
    <source>
        <strain evidence="6 7">DSM 20623</strain>
    </source>
</reference>
<dbReference type="Gene3D" id="3.40.50.300">
    <property type="entry name" value="P-loop containing nucleotide triphosphate hydrolases"/>
    <property type="match status" value="2"/>
</dbReference>
<dbReference type="InterPro" id="IPR027417">
    <property type="entry name" value="P-loop_NTPase"/>
</dbReference>
<feature type="coiled-coil region" evidence="4">
    <location>
        <begin position="616"/>
        <end position="643"/>
    </location>
</feature>
<evidence type="ECO:0000256" key="2">
    <source>
        <dbReference type="ARBA" id="ARBA00011322"/>
    </source>
</evidence>
<organism evidence="6 7">
    <name type="scientific">Carnobacterium divergens DSM 20623</name>
    <dbReference type="NCBI Taxonomy" id="1449336"/>
    <lineage>
        <taxon>Bacteria</taxon>
        <taxon>Bacillati</taxon>
        <taxon>Bacillota</taxon>
        <taxon>Bacilli</taxon>
        <taxon>Lactobacillales</taxon>
        <taxon>Carnobacteriaceae</taxon>
        <taxon>Carnobacterium</taxon>
    </lineage>
</organism>
<dbReference type="PANTHER" id="PTHR32114:SF2">
    <property type="entry name" value="ABC TRANSPORTER ABCH.3"/>
    <property type="match status" value="1"/>
</dbReference>
<keyword evidence="6" id="KW-0269">Exonuclease</keyword>
<dbReference type="GO" id="GO:0004527">
    <property type="term" value="F:exonuclease activity"/>
    <property type="evidence" value="ECO:0007669"/>
    <property type="project" value="UniProtKB-KW"/>
</dbReference>
<gene>
    <name evidence="6" type="ORF">IV74_GL001737</name>
</gene>
<feature type="domain" description="Rad50/SbcC-type AAA" evidence="5">
    <location>
        <begin position="5"/>
        <end position="216"/>
    </location>
</feature>
<dbReference type="GeneID" id="89588735"/>
<keyword evidence="4" id="KW-0175">Coiled coil</keyword>
<dbReference type="RefSeq" id="WP_034570052.1">
    <property type="nucleotide sequence ID" value="NZ_JQBS01000035.1"/>
</dbReference>
<dbReference type="GO" id="GO:0006302">
    <property type="term" value="P:double-strand break repair"/>
    <property type="evidence" value="ECO:0007669"/>
    <property type="project" value="InterPro"/>
</dbReference>
<dbReference type="InterPro" id="IPR038729">
    <property type="entry name" value="Rad50/SbcC_AAA"/>
</dbReference>
<comment type="subunit">
    <text evidence="2">Heterodimer of SbcC and SbcD.</text>
</comment>
<feature type="coiled-coil region" evidence="4">
    <location>
        <begin position="728"/>
        <end position="837"/>
    </location>
</feature>
<keyword evidence="7" id="KW-1185">Reference proteome</keyword>
<accession>A0A0R2HMJ4</accession>
<evidence type="ECO:0000313" key="7">
    <source>
        <dbReference type="Proteomes" id="UP000051658"/>
    </source>
</evidence>
<comment type="similarity">
    <text evidence="1">Belongs to the SMC family. SbcC subfamily.</text>
</comment>
<dbReference type="SUPFAM" id="SSF52540">
    <property type="entry name" value="P-loop containing nucleoside triphosphate hydrolases"/>
    <property type="match status" value="2"/>
</dbReference>
<keyword evidence="6" id="KW-0540">Nuclease</keyword>
<dbReference type="Pfam" id="PF13558">
    <property type="entry name" value="SbcC_Walker_B"/>
    <property type="match status" value="1"/>
</dbReference>
<name>A0A0R2HMJ4_CARDV</name>
<dbReference type="Pfam" id="PF13476">
    <property type="entry name" value="AAA_23"/>
    <property type="match status" value="1"/>
</dbReference>
<sequence length="1044" mass="120583">MKPIKLTLEAFGPYLNETIDFTSFYQNHIFLISGKTGAGKTTIFDGMSYALFGRTNGLNREPKEMRSTFAKPTQETKVTFVFTAQNKTYQIERVPEQTLAKKRGEGTREVKAKATITIYDEMGVELNHFSKTTEVNQVIQEVVQLEDEQFRQIIMLPQGDFRRFLNANSNEKEKILRKLFGTEPYRLFSEKLKEQKKEISLEIKDQEKEFTLILNQAQWLVKPTIDFETGQAKTQKEYEALIQQQNQLKQAILITEKDIVQLKKEEARVTEKWQMSQRIVQLFTEKERLTNEGEQLKNKEPEIKQKKEQLLEYKEAKKIEFNLSKQEELIVGKDELKNKLGAITSEKLEKEQQLKRAMLDLENVQRMEPEQATKKIEINQLEQQKITIEQLDELMQLINKTTKEIEAEEKELASIKQKIMEFETEKNKKSVKLTALEKMLQSFNELEKIRYQLDAKMSKLLELSSLENQQAESELLVKRGIKQLKELNERLFQDNEKLKQIKSDWAKIQILQLSESLIDGEPCPVCGSKEHPIENLGTLPQKTSQELTQELEIAEAKVAQRTEEKIAIEATLKLQNSQIIKIKDALQKATDSYFSAEPPQEINRELALIQQQLLAINDKLETKKDVLKEHQQIEKQLTTLTDTLLTTQTKKETLLQTTQSSKLNLQQLIGEEKSLRKSISTDYQTVVDIETALIKLTTEVKNWDTTYQEKMRQKAETEQLFQKLTYEEKHLNEAVKQNEIRINELSEQIQKQLNESIFVQLNDVKELLSESIDSDQLEKEIQDFEKEHYRISKSLQEVQEQLKNQEKPELELIEKVLDELEEQLEKQEHHKIVQEQMKKANQSIIESAQKIIASTAEKWQLLTEITNLSAVASGDGDQSKMGFERYVLTYFLEEVLIVANERLQQLTNNRYLFDLNREEGSRKTDTGLEINIYDDNAGGIRNVRTLSGGESFIAALSLSLSLSEVVQQHAGGIQIETMFIDEGFGSLDEDALEEAMDALMNIEGSGRLVGIISHVKELKDRIPDQLQVISSGTGKSQIKSIHIN</sequence>
<keyword evidence="6" id="KW-0378">Hydrolase</keyword>
<dbReference type="Proteomes" id="UP000051658">
    <property type="component" value="Unassembled WGS sequence"/>
</dbReference>
<dbReference type="AlphaFoldDB" id="A0A0R2HMJ4"/>
<evidence type="ECO:0000259" key="5">
    <source>
        <dbReference type="Pfam" id="PF13476"/>
    </source>
</evidence>
<comment type="caution">
    <text evidence="6">The sequence shown here is derived from an EMBL/GenBank/DDBJ whole genome shotgun (WGS) entry which is preliminary data.</text>
</comment>
<proteinExistence type="inferred from homology"/>
<evidence type="ECO:0000256" key="3">
    <source>
        <dbReference type="ARBA" id="ARBA00013368"/>
    </source>
</evidence>
<evidence type="ECO:0000256" key="1">
    <source>
        <dbReference type="ARBA" id="ARBA00006930"/>
    </source>
</evidence>
<evidence type="ECO:0000313" key="6">
    <source>
        <dbReference type="EMBL" id="KRN54159.1"/>
    </source>
</evidence>
<feature type="coiled-coil region" evidence="4">
    <location>
        <begin position="333"/>
        <end position="425"/>
    </location>
</feature>
<feature type="coiled-coil region" evidence="4">
    <location>
        <begin position="189"/>
        <end position="306"/>
    </location>
</feature>
<dbReference type="EMBL" id="JQBS01000035">
    <property type="protein sequence ID" value="KRN54159.1"/>
    <property type="molecule type" value="Genomic_DNA"/>
</dbReference>
<dbReference type="PATRIC" id="fig|1449336.4.peg.1772"/>
<evidence type="ECO:0000256" key="4">
    <source>
        <dbReference type="SAM" id="Coils"/>
    </source>
</evidence>
<dbReference type="GO" id="GO:0016887">
    <property type="term" value="F:ATP hydrolysis activity"/>
    <property type="evidence" value="ECO:0007669"/>
    <property type="project" value="InterPro"/>
</dbReference>